<dbReference type="AlphaFoldDB" id="A0A177NMM2"/>
<evidence type="ECO:0000313" key="1">
    <source>
        <dbReference type="EMBL" id="OAI19338.1"/>
    </source>
</evidence>
<proteinExistence type="predicted"/>
<gene>
    <name evidence="1" type="ORF">A1507_07190</name>
</gene>
<protein>
    <recommendedName>
        <fullName evidence="3">Carboxypeptidase regulatory-like domain-containing protein</fullName>
    </recommendedName>
</protein>
<comment type="caution">
    <text evidence="1">The sequence shown here is derived from an EMBL/GenBank/DDBJ whole genome shotgun (WGS) entry which is preliminary data.</text>
</comment>
<dbReference type="OrthoDB" id="5381431at2"/>
<accession>A0A177NMM2</accession>
<dbReference type="Proteomes" id="UP000077857">
    <property type="component" value="Unassembled WGS sequence"/>
</dbReference>
<dbReference type="RefSeq" id="WP_064039533.1">
    <property type="nucleotide sequence ID" value="NZ_LUUJ01000049.1"/>
</dbReference>
<organism evidence="1 2">
    <name type="scientific">Methylomonas koyamae</name>
    <dbReference type="NCBI Taxonomy" id="702114"/>
    <lineage>
        <taxon>Bacteria</taxon>
        <taxon>Pseudomonadati</taxon>
        <taxon>Pseudomonadota</taxon>
        <taxon>Gammaproteobacteria</taxon>
        <taxon>Methylococcales</taxon>
        <taxon>Methylococcaceae</taxon>
        <taxon>Methylomonas</taxon>
    </lineage>
</organism>
<name>A0A177NMM2_9GAMM</name>
<reference evidence="1 2" key="1">
    <citation type="submission" date="2016-03" db="EMBL/GenBank/DDBJ databases">
        <authorList>
            <person name="Ploux O."/>
        </authorList>
    </citation>
    <scope>NUCLEOTIDE SEQUENCE [LARGE SCALE GENOMIC DNA]</scope>
    <source>
        <strain evidence="1 2">R-45378</strain>
    </source>
</reference>
<evidence type="ECO:0000313" key="2">
    <source>
        <dbReference type="Proteomes" id="UP000077857"/>
    </source>
</evidence>
<sequence length="225" mass="24280">MFEQSDQKLSAWVGTVAAGARISFEPPGGPAAEPTVVLYLLDFKRLTSTPAARSPQPQLLLNYLVTVQAADPTAAHKLLGTLVAAVVQQTEFEFELAPPPLETWLAFAAKPAPAFTIKLPVALPVTERTAPRIKAPPQVRMGPVATFSGRLLGPGEIPLADTDVELVAAGRYTRTDAAGNFSFAGIDPNQHKRGYLIRAKRRELLVDNANPTQDPVVIHFEQLEI</sequence>
<evidence type="ECO:0008006" key="3">
    <source>
        <dbReference type="Google" id="ProtNLM"/>
    </source>
</evidence>
<dbReference type="EMBL" id="LUUJ01000049">
    <property type="protein sequence ID" value="OAI19338.1"/>
    <property type="molecule type" value="Genomic_DNA"/>
</dbReference>